<reference evidence="2 3" key="1">
    <citation type="submission" date="2015-10" db="EMBL/GenBank/DDBJ databases">
        <title>Full genome of DAOMC 229536 Phialocephala scopiformis, a fungal endophyte of spruce producing the potent anti-insectan compound rugulosin.</title>
        <authorList>
            <consortium name="DOE Joint Genome Institute"/>
            <person name="Walker A.K."/>
            <person name="Frasz S.L."/>
            <person name="Seifert K.A."/>
            <person name="Miller J.D."/>
            <person name="Mondo S.J."/>
            <person name="Labutti K."/>
            <person name="Lipzen A."/>
            <person name="Dockter R."/>
            <person name="Kennedy M."/>
            <person name="Grigoriev I.V."/>
            <person name="Spatafora J.W."/>
        </authorList>
    </citation>
    <scope>NUCLEOTIDE SEQUENCE [LARGE SCALE GENOMIC DNA]</scope>
    <source>
        <strain evidence="2 3">CBS 120377</strain>
    </source>
</reference>
<keyword evidence="3" id="KW-1185">Reference proteome</keyword>
<evidence type="ECO:0000313" key="3">
    <source>
        <dbReference type="Proteomes" id="UP000070700"/>
    </source>
</evidence>
<dbReference type="OrthoDB" id="3555193at2759"/>
<dbReference type="EMBL" id="KQ947411">
    <property type="protein sequence ID" value="KUJ19278.1"/>
    <property type="molecule type" value="Genomic_DNA"/>
</dbReference>
<organism evidence="2 3">
    <name type="scientific">Mollisia scopiformis</name>
    <name type="common">Conifer needle endophyte fungus</name>
    <name type="synonym">Phialocephala scopiformis</name>
    <dbReference type="NCBI Taxonomy" id="149040"/>
    <lineage>
        <taxon>Eukaryota</taxon>
        <taxon>Fungi</taxon>
        <taxon>Dikarya</taxon>
        <taxon>Ascomycota</taxon>
        <taxon>Pezizomycotina</taxon>
        <taxon>Leotiomycetes</taxon>
        <taxon>Helotiales</taxon>
        <taxon>Mollisiaceae</taxon>
        <taxon>Mollisia</taxon>
    </lineage>
</organism>
<feature type="compositionally biased region" description="Basic and acidic residues" evidence="1">
    <location>
        <begin position="267"/>
        <end position="293"/>
    </location>
</feature>
<sequence>MPTNPMPRSLTSRVLSTISLRPLGSKSSSNMALSTHQIEVYEDCISKLRTEIFKLEDQQTKLLSALIIISRCIKSDLAPSRNYKPFPFADEEDEKELLCSIDDHIEYLAAELQQIQNRVWKTSFQPSRSGRPGKVPESERRILPPTSIIEDFSKPQLQLVIDLGQLIVKKAELMVWSDLLEGNLVFWSNVWKEVQKGRKLKDCRCDRLRPPFSEGHKIKDDIPISPRSSVRPSLTRSNAVRCTKNGRIRRKEVPVQELIDRFLKKVGDGDGEESKRDDERHDSAISMDIDGHKSNGHNSVNDLAIVKQDSGVDVGEGDGKGEGRLRRKSA</sequence>
<dbReference type="Proteomes" id="UP000070700">
    <property type="component" value="Unassembled WGS sequence"/>
</dbReference>
<evidence type="ECO:0000256" key="1">
    <source>
        <dbReference type="SAM" id="MobiDB-lite"/>
    </source>
</evidence>
<dbReference type="InParanoid" id="A0A194XGI4"/>
<feature type="region of interest" description="Disordered" evidence="1">
    <location>
        <begin position="267"/>
        <end position="330"/>
    </location>
</feature>
<evidence type="ECO:0000313" key="2">
    <source>
        <dbReference type="EMBL" id="KUJ19278.1"/>
    </source>
</evidence>
<gene>
    <name evidence="2" type="ORF">LY89DRAFT_612885</name>
</gene>
<dbReference type="AlphaFoldDB" id="A0A194XGI4"/>
<proteinExistence type="predicted"/>
<accession>A0A194XGI4</accession>
<dbReference type="RefSeq" id="XP_018073633.1">
    <property type="nucleotide sequence ID" value="XM_018210641.1"/>
</dbReference>
<dbReference type="GeneID" id="28820367"/>
<name>A0A194XGI4_MOLSC</name>
<protein>
    <submittedName>
        <fullName evidence="2">Uncharacterized protein</fullName>
    </submittedName>
</protein>
<dbReference type="KEGG" id="psco:LY89DRAFT_612885"/>
<feature type="compositionally biased region" description="Low complexity" evidence="1">
    <location>
        <begin position="223"/>
        <end position="233"/>
    </location>
</feature>
<feature type="region of interest" description="Disordered" evidence="1">
    <location>
        <begin position="217"/>
        <end position="237"/>
    </location>
</feature>